<reference evidence="5 6" key="1">
    <citation type="submission" date="2019-03" db="EMBL/GenBank/DDBJ databases">
        <title>Genome sequence of Sphingomonas sp. 17J27-24.</title>
        <authorList>
            <person name="Kim M."/>
            <person name="Maeng S."/>
            <person name="Sathiyaraj S."/>
        </authorList>
    </citation>
    <scope>NUCLEOTIDE SEQUENCE [LARGE SCALE GENOMIC DNA]</scope>
    <source>
        <strain evidence="5 6">17J27-24</strain>
    </source>
</reference>
<evidence type="ECO:0000259" key="4">
    <source>
        <dbReference type="Pfam" id="PF00294"/>
    </source>
</evidence>
<dbReference type="OrthoDB" id="9813569at2"/>
<evidence type="ECO:0000313" key="5">
    <source>
        <dbReference type="EMBL" id="TFI58493.1"/>
    </source>
</evidence>
<keyword evidence="2" id="KW-0808">Transferase</keyword>
<evidence type="ECO:0000256" key="3">
    <source>
        <dbReference type="ARBA" id="ARBA00022777"/>
    </source>
</evidence>
<dbReference type="CDD" id="cd01168">
    <property type="entry name" value="adenosine_kinase"/>
    <property type="match status" value="1"/>
</dbReference>
<evidence type="ECO:0000256" key="1">
    <source>
        <dbReference type="ARBA" id="ARBA00010688"/>
    </source>
</evidence>
<feature type="domain" description="Carbohydrate kinase PfkB" evidence="4">
    <location>
        <begin position="73"/>
        <end position="344"/>
    </location>
</feature>
<comment type="caution">
    <text evidence="5">The sequence shown here is derived from an EMBL/GenBank/DDBJ whole genome shotgun (WGS) entry which is preliminary data.</text>
</comment>
<dbReference type="SUPFAM" id="SSF53613">
    <property type="entry name" value="Ribokinase-like"/>
    <property type="match status" value="1"/>
</dbReference>
<dbReference type="InterPro" id="IPR002173">
    <property type="entry name" value="Carboh/pur_kinase_PfkB_CS"/>
</dbReference>
<sequence>MGALRNRFGGSQKELSVARGSGHQARVTDFRLDVLAIGDAIVDVIATADDAFLQEEGLPKGSMRLIDAAEATRLYSHMGQARETSGGSAANTMAGIAALGGRAGFVGQVARDQLGEIFAHDIRALGVEFTTPPCDTDEPTGRCLILVTPDGQRTMNTSPGASHSLSVSALDEQQIRDSAILYLEAYLWVPDSPRAAMERAIEIAHAAGRRVAFTLSDIACIAKRRDSFLDLIQARAIDMLFANEAEVKALAGIDAFDPALAALQDKVPLIVCTCSERGAVAVENGRRVAVPAAPVERVVDTTGAGDLFAAGFLSGQALERPLEECLRRGAIAAAEIISHFGARPEADLKALMA</sequence>
<dbReference type="PANTHER" id="PTHR43320:SF3">
    <property type="entry name" value="CARBOHYDRATE KINASE PFKB DOMAIN-CONTAINING PROTEIN"/>
    <property type="match status" value="1"/>
</dbReference>
<dbReference type="AlphaFoldDB" id="A0A4Y8ZR69"/>
<keyword evidence="6" id="KW-1185">Reference proteome</keyword>
<dbReference type="InterPro" id="IPR011611">
    <property type="entry name" value="PfkB_dom"/>
</dbReference>
<evidence type="ECO:0000256" key="2">
    <source>
        <dbReference type="ARBA" id="ARBA00022679"/>
    </source>
</evidence>
<dbReference type="InterPro" id="IPR029056">
    <property type="entry name" value="Ribokinase-like"/>
</dbReference>
<dbReference type="Pfam" id="PF00294">
    <property type="entry name" value="PfkB"/>
    <property type="match status" value="1"/>
</dbReference>
<keyword evidence="3 5" id="KW-0418">Kinase</keyword>
<dbReference type="Gene3D" id="3.40.1190.20">
    <property type="match status" value="1"/>
</dbReference>
<evidence type="ECO:0000313" key="6">
    <source>
        <dbReference type="Proteomes" id="UP000298213"/>
    </source>
</evidence>
<name>A0A4Y8ZR69_9SPHN</name>
<comment type="similarity">
    <text evidence="1">Belongs to the carbohydrate kinase PfkB family.</text>
</comment>
<dbReference type="PANTHER" id="PTHR43320">
    <property type="entry name" value="SUGAR KINASE"/>
    <property type="match status" value="1"/>
</dbReference>
<gene>
    <name evidence="5" type="ORF">E2493_09570</name>
</gene>
<proteinExistence type="inferred from homology"/>
<dbReference type="Proteomes" id="UP000298213">
    <property type="component" value="Unassembled WGS sequence"/>
</dbReference>
<dbReference type="PROSITE" id="PS00584">
    <property type="entry name" value="PFKB_KINASES_2"/>
    <property type="match status" value="1"/>
</dbReference>
<accession>A0A4Y8ZR69</accession>
<organism evidence="5 6">
    <name type="scientific">Sphingomonas parva</name>
    <dbReference type="NCBI Taxonomy" id="2555898"/>
    <lineage>
        <taxon>Bacteria</taxon>
        <taxon>Pseudomonadati</taxon>
        <taxon>Pseudomonadota</taxon>
        <taxon>Alphaproteobacteria</taxon>
        <taxon>Sphingomonadales</taxon>
        <taxon>Sphingomonadaceae</taxon>
        <taxon>Sphingomonas</taxon>
    </lineage>
</organism>
<dbReference type="EMBL" id="SPDV01000015">
    <property type="protein sequence ID" value="TFI58493.1"/>
    <property type="molecule type" value="Genomic_DNA"/>
</dbReference>
<protein>
    <submittedName>
        <fullName evidence="5">Adenosine kinase</fullName>
    </submittedName>
</protein>
<dbReference type="InterPro" id="IPR052700">
    <property type="entry name" value="Carb_kinase_PfkB-like"/>
</dbReference>
<dbReference type="GO" id="GO:0016301">
    <property type="term" value="F:kinase activity"/>
    <property type="evidence" value="ECO:0007669"/>
    <property type="project" value="UniProtKB-KW"/>
</dbReference>